<sequence>MMESSIQNSNMSFSNSSPSLPLRQRVPLTPAKPSSLVDDPIFNLLYAGNETTLRHFLVDCTPLTRNDNLANVYRYVKARGEPGPRVQYDHLPYSLSAMRNFLQGSSQGKQLLSFFKGVLQTQGGYIVTTAEMVAFDIFVKMTEALFIYRNDRQLREHVISIVPEAQDTMPTYTGHERQFFNMYATTMRQQLCDANAAATRNLLELKNSREFARRHRQLLKANELHESKLSEIRRRAAKRKAEHKARVQRARARNDAALNRQMGMAGLTSHTPHVERSVVEYVQDTTGELFPRFDDGEANSEELLTFKKCAWETQTREDSSPHKRAQTHTTWISCDKRQRMGGPENIESLIEMYQRLEGHQIRNALRLS</sequence>
<keyword evidence="1" id="KW-0175">Coiled coil</keyword>
<evidence type="ECO:0000256" key="2">
    <source>
        <dbReference type="SAM" id="MobiDB-lite"/>
    </source>
</evidence>
<name>A0A1C1CIS5_9EURO</name>
<reference evidence="4" key="1">
    <citation type="submission" date="2015-07" db="EMBL/GenBank/DDBJ databases">
        <authorList>
            <person name="Teixeira M.M."/>
            <person name="Souza R.C."/>
            <person name="Almeida L.G."/>
            <person name="Vicente V.A."/>
            <person name="de Hoog S."/>
            <person name="Bocca A.L."/>
            <person name="de Almeida S.R."/>
            <person name="Vasconcelos A.T."/>
            <person name="Felipe M.S."/>
        </authorList>
    </citation>
    <scope>NUCLEOTIDE SEQUENCE [LARGE SCALE GENOMIC DNA]</scope>
    <source>
        <strain evidence="4">KSF</strain>
    </source>
</reference>
<accession>A0A1C1CIS5</accession>
<dbReference type="VEuPathDB" id="FungiDB:G647_08538"/>
<feature type="coiled-coil region" evidence="1">
    <location>
        <begin position="233"/>
        <end position="260"/>
    </location>
</feature>
<dbReference type="Proteomes" id="UP000094526">
    <property type="component" value="Unassembled WGS sequence"/>
</dbReference>
<evidence type="ECO:0000256" key="1">
    <source>
        <dbReference type="SAM" id="Coils"/>
    </source>
</evidence>
<proteinExistence type="predicted"/>
<evidence type="ECO:0000313" key="3">
    <source>
        <dbReference type="EMBL" id="OCT48408.1"/>
    </source>
</evidence>
<evidence type="ECO:0000313" key="4">
    <source>
        <dbReference type="Proteomes" id="UP000094526"/>
    </source>
</evidence>
<comment type="caution">
    <text evidence="3">The sequence shown here is derived from an EMBL/GenBank/DDBJ whole genome shotgun (WGS) entry which is preliminary data.</text>
</comment>
<dbReference type="EMBL" id="LGRB01000012">
    <property type="protein sequence ID" value="OCT48408.1"/>
    <property type="molecule type" value="Genomic_DNA"/>
</dbReference>
<feature type="region of interest" description="Disordered" evidence="2">
    <location>
        <begin position="1"/>
        <end position="27"/>
    </location>
</feature>
<organism evidence="3 4">
    <name type="scientific">Cladophialophora carrionii</name>
    <dbReference type="NCBI Taxonomy" id="86049"/>
    <lineage>
        <taxon>Eukaryota</taxon>
        <taxon>Fungi</taxon>
        <taxon>Dikarya</taxon>
        <taxon>Ascomycota</taxon>
        <taxon>Pezizomycotina</taxon>
        <taxon>Eurotiomycetes</taxon>
        <taxon>Chaetothyriomycetidae</taxon>
        <taxon>Chaetothyriales</taxon>
        <taxon>Herpotrichiellaceae</taxon>
        <taxon>Cladophialophora</taxon>
    </lineage>
</organism>
<dbReference type="VEuPathDB" id="FungiDB:CLCR_04136"/>
<protein>
    <submittedName>
        <fullName evidence="3">Uncharacterized protein</fullName>
    </submittedName>
</protein>
<dbReference type="AlphaFoldDB" id="A0A1C1CIS5"/>
<dbReference type="OrthoDB" id="4150779at2759"/>
<feature type="compositionally biased region" description="Low complexity" evidence="2">
    <location>
        <begin position="1"/>
        <end position="19"/>
    </location>
</feature>
<gene>
    <name evidence="3" type="ORF">CLCR_04136</name>
</gene>
<keyword evidence="4" id="KW-1185">Reference proteome</keyword>